<dbReference type="Pfam" id="PF00266">
    <property type="entry name" value="Aminotran_5"/>
    <property type="match status" value="1"/>
</dbReference>
<dbReference type="GO" id="GO:0046872">
    <property type="term" value="F:metal ion binding"/>
    <property type="evidence" value="ECO:0007669"/>
    <property type="project" value="UniProtKB-KW"/>
</dbReference>
<reference evidence="14 15" key="1">
    <citation type="submission" date="2019-03" db="EMBL/GenBank/DDBJ databases">
        <title>Genomic Encyclopedia of Type Strains, Phase IV (KMG-IV): sequencing the most valuable type-strain genomes for metagenomic binning, comparative biology and taxonomic classification.</title>
        <authorList>
            <person name="Goeker M."/>
        </authorList>
    </citation>
    <scope>NUCLEOTIDE SEQUENCE [LARGE SCALE GENOMIC DNA]</scope>
    <source>
        <strain evidence="14 15">DSM 102969</strain>
    </source>
</reference>
<dbReference type="GO" id="GO:0051536">
    <property type="term" value="F:iron-sulfur cluster binding"/>
    <property type="evidence" value="ECO:0007669"/>
    <property type="project" value="UniProtKB-KW"/>
</dbReference>
<dbReference type="Gene3D" id="3.90.1150.10">
    <property type="entry name" value="Aspartate Aminotransferase, domain 1"/>
    <property type="match status" value="1"/>
</dbReference>
<comment type="cofactor">
    <cofactor evidence="1 12">
        <name>pyridoxal 5'-phosphate</name>
        <dbReference type="ChEBI" id="CHEBI:597326"/>
    </cofactor>
</comment>
<dbReference type="SUPFAM" id="SSF53383">
    <property type="entry name" value="PLP-dependent transferases"/>
    <property type="match status" value="1"/>
</dbReference>
<dbReference type="InterPro" id="IPR020578">
    <property type="entry name" value="Aminotrans_V_PyrdxlP_BS"/>
</dbReference>
<organism evidence="14 15">
    <name type="scientific">Oharaeibacter diazotrophicus</name>
    <dbReference type="NCBI Taxonomy" id="1920512"/>
    <lineage>
        <taxon>Bacteria</taxon>
        <taxon>Pseudomonadati</taxon>
        <taxon>Pseudomonadota</taxon>
        <taxon>Alphaproteobacteria</taxon>
        <taxon>Hyphomicrobiales</taxon>
        <taxon>Pleomorphomonadaceae</taxon>
        <taxon>Oharaeibacter</taxon>
    </lineage>
</organism>
<dbReference type="InterPro" id="IPR015422">
    <property type="entry name" value="PyrdxlP-dep_Trfase_small"/>
</dbReference>
<dbReference type="PANTHER" id="PTHR11601">
    <property type="entry name" value="CYSTEINE DESULFURYLASE FAMILY MEMBER"/>
    <property type="match status" value="1"/>
</dbReference>
<evidence type="ECO:0000256" key="1">
    <source>
        <dbReference type="ARBA" id="ARBA00001933"/>
    </source>
</evidence>
<dbReference type="Proteomes" id="UP000294547">
    <property type="component" value="Unassembled WGS sequence"/>
</dbReference>
<evidence type="ECO:0000256" key="12">
    <source>
        <dbReference type="RuleBase" id="RU004504"/>
    </source>
</evidence>
<protein>
    <recommendedName>
        <fullName evidence="5">Cysteine desulfurase</fullName>
        <ecNumber evidence="4">2.8.1.7</ecNumber>
    </recommendedName>
</protein>
<dbReference type="InterPro" id="IPR015424">
    <property type="entry name" value="PyrdxlP-dep_Trfase"/>
</dbReference>
<keyword evidence="7" id="KW-0479">Metal-binding</keyword>
<dbReference type="Gene3D" id="3.40.640.10">
    <property type="entry name" value="Type I PLP-dependent aspartate aminotransferase-like (Major domain)"/>
    <property type="match status" value="1"/>
</dbReference>
<evidence type="ECO:0000256" key="6">
    <source>
        <dbReference type="ARBA" id="ARBA00022679"/>
    </source>
</evidence>
<comment type="catalytic activity">
    <reaction evidence="11">
        <text>(sulfur carrier)-H + L-cysteine = (sulfur carrier)-SH + L-alanine</text>
        <dbReference type="Rhea" id="RHEA:43892"/>
        <dbReference type="Rhea" id="RHEA-COMP:14737"/>
        <dbReference type="Rhea" id="RHEA-COMP:14739"/>
        <dbReference type="ChEBI" id="CHEBI:29917"/>
        <dbReference type="ChEBI" id="CHEBI:35235"/>
        <dbReference type="ChEBI" id="CHEBI:57972"/>
        <dbReference type="ChEBI" id="CHEBI:64428"/>
        <dbReference type="EC" id="2.8.1.7"/>
    </reaction>
</comment>
<gene>
    <name evidence="14" type="ORF">EDD54_0003</name>
</gene>
<dbReference type="InterPro" id="IPR015421">
    <property type="entry name" value="PyrdxlP-dep_Trfase_major"/>
</dbReference>
<evidence type="ECO:0000256" key="11">
    <source>
        <dbReference type="ARBA" id="ARBA00050776"/>
    </source>
</evidence>
<evidence type="ECO:0000256" key="4">
    <source>
        <dbReference type="ARBA" id="ARBA00012239"/>
    </source>
</evidence>
<keyword evidence="6" id="KW-0808">Transferase</keyword>
<feature type="domain" description="Aminotransferase class V" evidence="13">
    <location>
        <begin position="5"/>
        <end position="367"/>
    </location>
</feature>
<evidence type="ECO:0000256" key="9">
    <source>
        <dbReference type="ARBA" id="ARBA00023004"/>
    </source>
</evidence>
<dbReference type="InterPro" id="IPR016454">
    <property type="entry name" value="Cysteine_dSase"/>
</dbReference>
<sequence>MSYIVYLDGHATTPLAAEVAEAMAPYWTATGNAQSPHTRGQQAAAGIELARVQIANLIGAESQEILFTSGATEANNLVVLGVAEAARKMGLRRNKIIASAIEHRSILAVLEELAARGFRVQLAPVTPQGLVDLPALEQLLDEDTLLVSLMGANNEVGTIQPIGGAAQLAHAKGALIHSDLAQLAGKAPVDVVALDLDYASLSAHKLYGPMGVGAVFVSGIAAIKPRPLVFGGGQERGLRPGTLPTPLIVGFGAAAALADQDMMHVSQIQERLARELLTELAGRQVKVLQNAASAPRLSGSLSLSFPGVDADEIVNRLSSTVCLSTSSACSAGQIASSHVLKAMHISDKDARSVLRIYISKYNTLEDIRFAAAQISTAIGSVVVATGPSTQ</sequence>
<evidence type="ECO:0000256" key="2">
    <source>
        <dbReference type="ARBA" id="ARBA00003120"/>
    </source>
</evidence>
<dbReference type="PROSITE" id="PS00595">
    <property type="entry name" value="AA_TRANSFER_CLASS_5"/>
    <property type="match status" value="1"/>
</dbReference>
<evidence type="ECO:0000256" key="7">
    <source>
        <dbReference type="ARBA" id="ARBA00022723"/>
    </source>
</evidence>
<comment type="function">
    <text evidence="2">Catalyzes the removal of elemental sulfur atoms from cysteine to produce alanine. Seems to participate in the biosynthesis of the nitrogenase metalloclusters by providing the inorganic sulfur required for the Fe-S core formation.</text>
</comment>
<evidence type="ECO:0000256" key="8">
    <source>
        <dbReference type="ARBA" id="ARBA00022898"/>
    </source>
</evidence>
<comment type="caution">
    <text evidence="14">The sequence shown here is derived from an EMBL/GenBank/DDBJ whole genome shotgun (WGS) entry which is preliminary data.</text>
</comment>
<evidence type="ECO:0000259" key="13">
    <source>
        <dbReference type="Pfam" id="PF00266"/>
    </source>
</evidence>
<dbReference type="EC" id="2.8.1.7" evidence="4"/>
<dbReference type="Gene3D" id="1.10.260.50">
    <property type="match status" value="1"/>
</dbReference>
<comment type="similarity">
    <text evidence="3">Belongs to the class-V pyridoxal-phosphate-dependent aminotransferase family. NifS/IscS subfamily.</text>
</comment>
<dbReference type="InterPro" id="IPR000192">
    <property type="entry name" value="Aminotrans_V_dom"/>
</dbReference>
<evidence type="ECO:0000256" key="10">
    <source>
        <dbReference type="ARBA" id="ARBA00023014"/>
    </source>
</evidence>
<evidence type="ECO:0000256" key="5">
    <source>
        <dbReference type="ARBA" id="ARBA00013558"/>
    </source>
</evidence>
<dbReference type="RefSeq" id="WP_133673918.1">
    <property type="nucleotide sequence ID" value="NZ_BSPM01000015.1"/>
</dbReference>
<evidence type="ECO:0000313" key="15">
    <source>
        <dbReference type="Proteomes" id="UP000294547"/>
    </source>
</evidence>
<accession>A0A4R6RR71</accession>
<name>A0A4R6RR71_9HYPH</name>
<proteinExistence type="inferred from homology"/>
<evidence type="ECO:0000256" key="3">
    <source>
        <dbReference type="ARBA" id="ARBA00006490"/>
    </source>
</evidence>
<dbReference type="PIRSF" id="PIRSF005572">
    <property type="entry name" value="NifS"/>
    <property type="match status" value="1"/>
</dbReference>
<dbReference type="PANTHER" id="PTHR11601:SF34">
    <property type="entry name" value="CYSTEINE DESULFURASE"/>
    <property type="match status" value="1"/>
</dbReference>
<keyword evidence="15" id="KW-1185">Reference proteome</keyword>
<dbReference type="OrthoDB" id="9808002at2"/>
<evidence type="ECO:0000313" key="14">
    <source>
        <dbReference type="EMBL" id="TDP88707.1"/>
    </source>
</evidence>
<keyword evidence="10" id="KW-0411">Iron-sulfur</keyword>
<dbReference type="GO" id="GO:0031071">
    <property type="term" value="F:cysteine desulfurase activity"/>
    <property type="evidence" value="ECO:0007669"/>
    <property type="project" value="UniProtKB-EC"/>
</dbReference>
<keyword evidence="8" id="KW-0663">Pyridoxal phosphate</keyword>
<keyword evidence="9" id="KW-0408">Iron</keyword>
<dbReference type="EMBL" id="SNXY01000001">
    <property type="protein sequence ID" value="TDP88707.1"/>
    <property type="molecule type" value="Genomic_DNA"/>
</dbReference>
<dbReference type="AlphaFoldDB" id="A0A4R6RR71"/>